<dbReference type="GO" id="GO:0003677">
    <property type="term" value="F:DNA binding"/>
    <property type="evidence" value="ECO:0007669"/>
    <property type="project" value="UniProtKB-KW"/>
</dbReference>
<proteinExistence type="predicted"/>
<organism evidence="1 2">
    <name type="scientific">Streptomyces stelliscabiei</name>
    <dbReference type="NCBI Taxonomy" id="146820"/>
    <lineage>
        <taxon>Bacteria</taxon>
        <taxon>Bacillati</taxon>
        <taxon>Actinomycetota</taxon>
        <taxon>Actinomycetes</taxon>
        <taxon>Kitasatosporales</taxon>
        <taxon>Streptomycetaceae</taxon>
        <taxon>Streptomyces</taxon>
    </lineage>
</organism>
<protein>
    <submittedName>
        <fullName evidence="1">DNA-binding Xre family transcriptional regulator</fullName>
    </submittedName>
</protein>
<evidence type="ECO:0000313" key="1">
    <source>
        <dbReference type="EMBL" id="MBE1602257.1"/>
    </source>
</evidence>
<dbReference type="EMBL" id="JADBGF010000001">
    <property type="protein sequence ID" value="MBE1602257.1"/>
    <property type="molecule type" value="Genomic_DNA"/>
</dbReference>
<accession>A0A8I0TVU1</accession>
<dbReference type="Proteomes" id="UP000629287">
    <property type="component" value="Unassembled WGS sequence"/>
</dbReference>
<keyword evidence="1" id="KW-0238">DNA-binding</keyword>
<keyword evidence="2" id="KW-1185">Reference proteome</keyword>
<comment type="caution">
    <text evidence="1">The sequence shown here is derived from an EMBL/GenBank/DDBJ whole genome shotgun (WGS) entry which is preliminary data.</text>
</comment>
<dbReference type="AlphaFoldDB" id="A0A8I0TVU1"/>
<reference evidence="1 2" key="1">
    <citation type="submission" date="2020-10" db="EMBL/GenBank/DDBJ databases">
        <title>Sequencing the genomes of 1000 actinobacteria strains.</title>
        <authorList>
            <person name="Klenk H.-P."/>
        </authorList>
    </citation>
    <scope>NUCLEOTIDE SEQUENCE [LARGE SCALE GENOMIC DNA]</scope>
    <source>
        <strain evidence="1 2">DSM 41803</strain>
    </source>
</reference>
<gene>
    <name evidence="1" type="ORF">H4687_008386</name>
</gene>
<evidence type="ECO:0000313" key="2">
    <source>
        <dbReference type="Proteomes" id="UP000629287"/>
    </source>
</evidence>
<sequence>MPIAVDIDVMPAKRKTSVGEPALECRPGTC</sequence>
<name>A0A8I0TVU1_9ACTN</name>